<proteinExistence type="predicted"/>
<name>X0ZNE6_9ZZZZ</name>
<feature type="non-terminal residue" evidence="1">
    <location>
        <position position="1"/>
    </location>
</feature>
<evidence type="ECO:0000313" key="1">
    <source>
        <dbReference type="EMBL" id="GAG71280.1"/>
    </source>
</evidence>
<dbReference type="InterPro" id="IPR029052">
    <property type="entry name" value="Metallo-depent_PP-like"/>
</dbReference>
<dbReference type="PANTHER" id="PTHR40942:SF4">
    <property type="entry name" value="CYTOCHROME C5"/>
    <property type="match status" value="1"/>
</dbReference>
<sequence length="80" mass="9288">QIIDWIIHQPLMHLDNQHHYALVHAGIAPQWSIEQAYGYAQEAQTALQQNPEQFLAKMYGNEPSSWSDYLTGDDRLRIPK</sequence>
<dbReference type="EMBL" id="BART01004474">
    <property type="protein sequence ID" value="GAG71280.1"/>
    <property type="molecule type" value="Genomic_DNA"/>
</dbReference>
<gene>
    <name evidence="1" type="ORF">S01H4_11198</name>
</gene>
<comment type="caution">
    <text evidence="1">The sequence shown here is derived from an EMBL/GenBank/DDBJ whole genome shotgun (WGS) entry which is preliminary data.</text>
</comment>
<accession>X0ZNE6</accession>
<protein>
    <submittedName>
        <fullName evidence="1">Uncharacterized protein</fullName>
    </submittedName>
</protein>
<dbReference type="PANTHER" id="PTHR40942">
    <property type="match status" value="1"/>
</dbReference>
<dbReference type="Gene3D" id="3.60.21.10">
    <property type="match status" value="1"/>
</dbReference>
<dbReference type="SUPFAM" id="SSF56300">
    <property type="entry name" value="Metallo-dependent phosphatases"/>
    <property type="match status" value="1"/>
</dbReference>
<dbReference type="AlphaFoldDB" id="X0ZNE6"/>
<organism evidence="1">
    <name type="scientific">marine sediment metagenome</name>
    <dbReference type="NCBI Taxonomy" id="412755"/>
    <lineage>
        <taxon>unclassified sequences</taxon>
        <taxon>metagenomes</taxon>
        <taxon>ecological metagenomes</taxon>
    </lineage>
</organism>
<reference evidence="1" key="1">
    <citation type="journal article" date="2014" name="Front. Microbiol.">
        <title>High frequency of phylogenetically diverse reductive dehalogenase-homologous genes in deep subseafloor sedimentary metagenomes.</title>
        <authorList>
            <person name="Kawai M."/>
            <person name="Futagami T."/>
            <person name="Toyoda A."/>
            <person name="Takaki Y."/>
            <person name="Nishi S."/>
            <person name="Hori S."/>
            <person name="Arai W."/>
            <person name="Tsubouchi T."/>
            <person name="Morono Y."/>
            <person name="Uchiyama I."/>
            <person name="Ito T."/>
            <person name="Fujiyama A."/>
            <person name="Inagaki F."/>
            <person name="Takami H."/>
        </authorList>
    </citation>
    <scope>NUCLEOTIDE SEQUENCE</scope>
    <source>
        <strain evidence="1">Expedition CK06-06</strain>
    </source>
</reference>